<dbReference type="EMBL" id="LO017727">
    <property type="protein sequence ID" value="CRH04896.1"/>
    <property type="molecule type" value="Genomic_DNA"/>
</dbReference>
<gene>
    <name evidence="1" type="ORF">MAGMO_0692</name>
</gene>
<sequence length="92" mass="10332">MVSNGAVSIVVLWNPGHWTPQRIQRAAWGRITVILHEISGLDNFRTLKTLVKTVEFIPVTEGTCHENLKCSKRCINHCCGIRWHLLLVNSGG</sequence>
<reference evidence="1" key="1">
    <citation type="submission" date="2015-04" db="EMBL/GenBank/DDBJ databases">
        <authorList>
            <person name="Syromyatnikov M.Y."/>
            <person name="Popov V.N."/>
        </authorList>
    </citation>
    <scope>NUCLEOTIDE SEQUENCE</scope>
    <source>
        <strain evidence="1">MO-1</strain>
    </source>
</reference>
<proteinExistence type="predicted"/>
<accession>A0A1S7LGJ3</accession>
<dbReference type="AlphaFoldDB" id="A0A1S7LGJ3"/>
<name>A0A1S7LGJ3_MAGMO</name>
<protein>
    <submittedName>
        <fullName evidence="1">Uncharacterized protein</fullName>
    </submittedName>
</protein>
<evidence type="ECO:0000313" key="1">
    <source>
        <dbReference type="EMBL" id="CRH04896.1"/>
    </source>
</evidence>
<organism evidence="1">
    <name type="scientific">Magnetococcus massalia (strain MO-1)</name>
    <dbReference type="NCBI Taxonomy" id="451514"/>
    <lineage>
        <taxon>Bacteria</taxon>
        <taxon>Pseudomonadati</taxon>
        <taxon>Pseudomonadota</taxon>
        <taxon>Magnetococcia</taxon>
        <taxon>Magnetococcales</taxon>
        <taxon>Magnetococcaceae</taxon>
        <taxon>Magnetococcus</taxon>
    </lineage>
</organism>